<name>A0A379CHX8_9FIRM</name>
<dbReference type="Pfam" id="PF05708">
    <property type="entry name" value="Peptidase_C92"/>
    <property type="match status" value="1"/>
</dbReference>
<accession>A0A379CHX8</accession>
<dbReference type="InterPro" id="IPR038765">
    <property type="entry name" value="Papain-like_cys_pep_sf"/>
</dbReference>
<sequence>MKKEINEPKIRPRSAGNPSDFSRLTKGDILITNDNKSYHCLRHGHAAMLVDGSTVVEAVRSGVRKYKYDWLSRYNTCYASRVYGGENKFENTNKTWAQVATDWACGKVGTPYKITADKDTTKTFYCSQLVYRSYLSASKRKIDLSMDSIYVLPMSLYFNPNTYSVAMYEK</sequence>
<dbReference type="InterPro" id="IPR024453">
    <property type="entry name" value="Peptidase_C92"/>
</dbReference>
<keyword evidence="2" id="KW-0378">Hydrolase</keyword>
<dbReference type="GO" id="GO:0016787">
    <property type="term" value="F:hydrolase activity"/>
    <property type="evidence" value="ECO:0007669"/>
    <property type="project" value="UniProtKB-KW"/>
</dbReference>
<evidence type="ECO:0000313" key="2">
    <source>
        <dbReference type="EMBL" id="SUB62001.1"/>
    </source>
</evidence>
<dbReference type="RefSeq" id="WP_002842928.1">
    <property type="nucleotide sequence ID" value="NZ_CAMPYD010000012.1"/>
</dbReference>
<dbReference type="Gene3D" id="3.90.1720.10">
    <property type="entry name" value="endopeptidase domain like (from Nostoc punctiforme)"/>
    <property type="match status" value="1"/>
</dbReference>
<proteinExistence type="predicted"/>
<dbReference type="Proteomes" id="UP000255101">
    <property type="component" value="Unassembled WGS sequence"/>
</dbReference>
<reference evidence="2 3" key="1">
    <citation type="submission" date="2018-06" db="EMBL/GenBank/DDBJ databases">
        <authorList>
            <consortium name="Pathogen Informatics"/>
            <person name="Doyle S."/>
        </authorList>
    </citation>
    <scope>NUCLEOTIDE SEQUENCE [LARGE SCALE GENOMIC DNA]</scope>
    <source>
        <strain evidence="2 3">NCTC11460</strain>
    </source>
</reference>
<evidence type="ECO:0000313" key="3">
    <source>
        <dbReference type="Proteomes" id="UP000255101"/>
    </source>
</evidence>
<dbReference type="AlphaFoldDB" id="A0A379CHX8"/>
<dbReference type="EMBL" id="UGTB01000004">
    <property type="protein sequence ID" value="SUB62001.1"/>
    <property type="molecule type" value="Genomic_DNA"/>
</dbReference>
<feature type="region of interest" description="Disordered" evidence="1">
    <location>
        <begin position="1"/>
        <end position="20"/>
    </location>
</feature>
<evidence type="ECO:0000256" key="1">
    <source>
        <dbReference type="SAM" id="MobiDB-lite"/>
    </source>
</evidence>
<dbReference type="GeneID" id="79842086"/>
<feature type="compositionally biased region" description="Basic and acidic residues" evidence="1">
    <location>
        <begin position="1"/>
        <end position="10"/>
    </location>
</feature>
<gene>
    <name evidence="2" type="ORF">NCTC11460_01997</name>
</gene>
<organism evidence="2 3">
    <name type="scientific">Peptostreptococcus anaerobius</name>
    <dbReference type="NCBI Taxonomy" id="1261"/>
    <lineage>
        <taxon>Bacteria</taxon>
        <taxon>Bacillati</taxon>
        <taxon>Bacillota</taxon>
        <taxon>Clostridia</taxon>
        <taxon>Peptostreptococcales</taxon>
        <taxon>Peptostreptococcaceae</taxon>
        <taxon>Peptostreptococcus</taxon>
    </lineage>
</organism>
<dbReference type="SUPFAM" id="SSF54001">
    <property type="entry name" value="Cysteine proteinases"/>
    <property type="match status" value="1"/>
</dbReference>
<protein>
    <submittedName>
        <fullName evidence="2">Uncharacterized distant relative of cell wall-associated hydrolases</fullName>
    </submittedName>
</protein>